<dbReference type="RefSeq" id="WP_258821290.1">
    <property type="nucleotide sequence ID" value="NZ_JANUHB010000001.1"/>
</dbReference>
<dbReference type="SUPFAM" id="SSF52540">
    <property type="entry name" value="P-loop containing nucleoside triphosphate hydrolases"/>
    <property type="match status" value="1"/>
</dbReference>
<comment type="similarity">
    <text evidence="1">Belongs to the GSP E family.</text>
</comment>
<evidence type="ECO:0000256" key="2">
    <source>
        <dbReference type="ARBA" id="ARBA00022741"/>
    </source>
</evidence>
<proteinExistence type="inferred from homology"/>
<keyword evidence="2" id="KW-0547">Nucleotide-binding</keyword>
<evidence type="ECO:0000313" key="5">
    <source>
        <dbReference type="EMBL" id="MCS0807527.1"/>
    </source>
</evidence>
<evidence type="ECO:0000256" key="1">
    <source>
        <dbReference type="ARBA" id="ARBA00006611"/>
    </source>
</evidence>
<dbReference type="EMBL" id="JANUHB010000001">
    <property type="protein sequence ID" value="MCS0807527.1"/>
    <property type="molecule type" value="Genomic_DNA"/>
</dbReference>
<dbReference type="Pfam" id="PF00437">
    <property type="entry name" value="T2SSE"/>
    <property type="match status" value="1"/>
</dbReference>
<keyword evidence="3" id="KW-0067">ATP-binding</keyword>
<sequence length="598" mass="66169">MDDHSDAKPRIKRLDLQAIFAWLLADGIVTKEHVKANFAQAQGILKNAPGAMHPLAAVAQCKLTSALPPHRLLTLDVLSEWCAAKVGLPFIRIDPLKIDFTKVADVMSASYAARFNVLPVELTPTTLVVATADPFVKEWEHEIARISRRRVELVIANPLDIAQYISQFFSLAKSIRDANKTSSQNTALRNNLEQLVEMGKSDRQFDANDQHIVNIVDWLWSYAFEQRASDIHLEPKREFALVRFRIDGVLHQVYQVPTAVMIAMTARIKLLGRMDVIERRRPQDGRIKTRTNTGQEVELRLSTLPTAFGEKLVMRIFDPEVVVKTLPELGFPADDAACWDALTQRPHGIILVTGPTGSGKTTTLYTTLKALATSEVNVCTVEDPIEMVEPSFNQMQVQPGIDLSFADGVRALMRQDPDIIMVGEIRDLATAEMAIQAALTGHLVLSTLHTNDAPSAVMRLLELGVPYYLLEATLIGIMAQRLVRTLCVHCKATGGDLSDDVWQSIGGAWNLPKPAAVYRPVGCPECRQTGYRGRTGLYELATVTEQFTRLIGEQTDLQALRQQSMADGMKPLRMAGAFKIIEGVTTAEEVLKVTSAMA</sequence>
<name>A0ABT2D8P6_9BURK</name>
<protein>
    <submittedName>
        <fullName evidence="5">ATPase, T2SS/T4P/T4SS family</fullName>
    </submittedName>
</protein>
<dbReference type="Gene3D" id="3.40.50.300">
    <property type="entry name" value="P-loop containing nucleotide triphosphate hydrolases"/>
    <property type="match status" value="1"/>
</dbReference>
<dbReference type="PANTHER" id="PTHR30258:SF13">
    <property type="entry name" value="SECRETION PATHWAY ATPASE-RELATED"/>
    <property type="match status" value="1"/>
</dbReference>
<reference evidence="5 6" key="1">
    <citation type="submission" date="2022-08" db="EMBL/GenBank/DDBJ databases">
        <title>Reclassification of Massilia species as members of the genera Telluria, Duganella, Pseudoduganella, Mokoshia gen. nov. and Zemynaea gen. nov. using orthogonal and non-orthogonal genome-based approaches.</title>
        <authorList>
            <person name="Bowman J.P."/>
        </authorList>
    </citation>
    <scope>NUCLEOTIDE SEQUENCE [LARGE SCALE GENOMIC DNA]</scope>
    <source>
        <strain evidence="5 6">JCM 31605</strain>
    </source>
</reference>
<dbReference type="Gene3D" id="3.30.300.160">
    <property type="entry name" value="Type II secretion system, protein E, N-terminal domain"/>
    <property type="match status" value="1"/>
</dbReference>
<feature type="domain" description="Bacterial type II secretion system protein E" evidence="4">
    <location>
        <begin position="413"/>
        <end position="427"/>
    </location>
</feature>
<dbReference type="Gene3D" id="3.30.450.90">
    <property type="match status" value="1"/>
</dbReference>
<dbReference type="InterPro" id="IPR001482">
    <property type="entry name" value="T2SS/T4SS_dom"/>
</dbReference>
<dbReference type="InterPro" id="IPR037257">
    <property type="entry name" value="T2SS_E_N_sf"/>
</dbReference>
<dbReference type="InterPro" id="IPR027417">
    <property type="entry name" value="P-loop_NTPase"/>
</dbReference>
<dbReference type="SUPFAM" id="SSF160246">
    <property type="entry name" value="EspE N-terminal domain-like"/>
    <property type="match status" value="1"/>
</dbReference>
<gene>
    <name evidence="5" type="ORF">NX774_06255</name>
</gene>
<accession>A0ABT2D8P6</accession>
<dbReference type="PANTHER" id="PTHR30258">
    <property type="entry name" value="TYPE II SECRETION SYSTEM PROTEIN GSPE-RELATED"/>
    <property type="match status" value="1"/>
</dbReference>
<evidence type="ECO:0000256" key="3">
    <source>
        <dbReference type="ARBA" id="ARBA00022840"/>
    </source>
</evidence>
<dbReference type="PROSITE" id="PS00662">
    <property type="entry name" value="T2SP_E"/>
    <property type="match status" value="1"/>
</dbReference>
<comment type="caution">
    <text evidence="5">The sequence shown here is derived from an EMBL/GenBank/DDBJ whole genome shotgun (WGS) entry which is preliminary data.</text>
</comment>
<dbReference type="InterPro" id="IPR007831">
    <property type="entry name" value="T2SS_GspE_N"/>
</dbReference>
<organism evidence="5 6">
    <name type="scientific">Massilia agilis</name>
    <dbReference type="NCBI Taxonomy" id="1811226"/>
    <lineage>
        <taxon>Bacteria</taxon>
        <taxon>Pseudomonadati</taxon>
        <taxon>Pseudomonadota</taxon>
        <taxon>Betaproteobacteria</taxon>
        <taxon>Burkholderiales</taxon>
        <taxon>Oxalobacteraceae</taxon>
        <taxon>Telluria group</taxon>
        <taxon>Massilia</taxon>
    </lineage>
</organism>
<dbReference type="SMART" id="SM00382">
    <property type="entry name" value="AAA"/>
    <property type="match status" value="1"/>
</dbReference>
<evidence type="ECO:0000313" key="6">
    <source>
        <dbReference type="Proteomes" id="UP001206126"/>
    </source>
</evidence>
<keyword evidence="6" id="KW-1185">Reference proteome</keyword>
<dbReference type="CDD" id="cd01129">
    <property type="entry name" value="PulE-GspE-like"/>
    <property type="match status" value="1"/>
</dbReference>
<evidence type="ECO:0000259" key="4">
    <source>
        <dbReference type="PROSITE" id="PS00662"/>
    </source>
</evidence>
<dbReference type="Proteomes" id="UP001206126">
    <property type="component" value="Unassembled WGS sequence"/>
</dbReference>
<dbReference type="InterPro" id="IPR003593">
    <property type="entry name" value="AAA+_ATPase"/>
</dbReference>
<dbReference type="Pfam" id="PF05157">
    <property type="entry name" value="MshEN"/>
    <property type="match status" value="1"/>
</dbReference>